<dbReference type="CDD" id="cd10918">
    <property type="entry name" value="CE4_NodB_like_5s_6s"/>
    <property type="match status" value="1"/>
</dbReference>
<dbReference type="KEGG" id="lyj:FKV23_06320"/>
<keyword evidence="5" id="KW-1185">Reference proteome</keyword>
<dbReference type="PANTHER" id="PTHR34216">
    <property type="match status" value="1"/>
</dbReference>
<dbReference type="Pfam" id="PF01522">
    <property type="entry name" value="Polysacc_deac_1"/>
    <property type="match status" value="1"/>
</dbReference>
<dbReference type="InterPro" id="IPR002509">
    <property type="entry name" value="NODB_dom"/>
</dbReference>
<dbReference type="GO" id="GO:0016810">
    <property type="term" value="F:hydrolase activity, acting on carbon-nitrogen (but not peptide) bonds"/>
    <property type="evidence" value="ECO:0007669"/>
    <property type="project" value="InterPro"/>
</dbReference>
<evidence type="ECO:0000313" key="5">
    <source>
        <dbReference type="Proteomes" id="UP000317199"/>
    </source>
</evidence>
<organism evidence="4 5">
    <name type="scientific">Marilutibacter alkalisoli</name>
    <dbReference type="NCBI Taxonomy" id="2591633"/>
    <lineage>
        <taxon>Bacteria</taxon>
        <taxon>Pseudomonadati</taxon>
        <taxon>Pseudomonadota</taxon>
        <taxon>Gammaproteobacteria</taxon>
        <taxon>Lysobacterales</taxon>
        <taxon>Lysobacteraceae</taxon>
        <taxon>Marilutibacter</taxon>
    </lineage>
</organism>
<evidence type="ECO:0000313" key="4">
    <source>
        <dbReference type="EMBL" id="QDH69752.1"/>
    </source>
</evidence>
<sequence length="265" mass="29554">MLPVLMYHGLHADTGAPGRFDPVYSVHPDNFARQLDWLCKSGYRSVRFNDLADGGVDGTACGRRVVITFDDGDVSNVEIALPLLLERDMVAEFFITSDFVGEPGMLDIDDVRTLARHGMGIGSHGRSHRFLEDLDADAMELELRESRARLEAWSGQRVDALALPGGRGGRRELVVAAALGYRHLLGSVPGPNRHPGGGWIERIAVTRKLSDAHFRQLVRWQGMTPWVVLARHLALSIPKRLLGNAGYDTLRQRLLRQRPLRERLP</sequence>
<dbReference type="AlphaFoldDB" id="A0A514BQS7"/>
<dbReference type="SUPFAM" id="SSF88713">
    <property type="entry name" value="Glycoside hydrolase/deacetylase"/>
    <property type="match status" value="1"/>
</dbReference>
<evidence type="ECO:0000256" key="2">
    <source>
        <dbReference type="ARBA" id="ARBA00022729"/>
    </source>
</evidence>
<dbReference type="Proteomes" id="UP000317199">
    <property type="component" value="Chromosome"/>
</dbReference>
<evidence type="ECO:0000259" key="3">
    <source>
        <dbReference type="PROSITE" id="PS51677"/>
    </source>
</evidence>
<accession>A0A514BQS7</accession>
<dbReference type="EMBL" id="CP041242">
    <property type="protein sequence ID" value="QDH69752.1"/>
    <property type="molecule type" value="Genomic_DNA"/>
</dbReference>
<dbReference type="PANTHER" id="PTHR34216:SF3">
    <property type="entry name" value="POLY-BETA-1,6-N-ACETYL-D-GLUCOSAMINE N-DEACETYLASE"/>
    <property type="match status" value="1"/>
</dbReference>
<evidence type="ECO:0000256" key="1">
    <source>
        <dbReference type="ARBA" id="ARBA00004613"/>
    </source>
</evidence>
<dbReference type="InterPro" id="IPR011330">
    <property type="entry name" value="Glyco_hydro/deAcase_b/a-brl"/>
</dbReference>
<gene>
    <name evidence="4" type="ORF">FKV23_06320</name>
</gene>
<dbReference type="PROSITE" id="PS51677">
    <property type="entry name" value="NODB"/>
    <property type="match status" value="1"/>
</dbReference>
<keyword evidence="2" id="KW-0732">Signal</keyword>
<dbReference type="GO" id="GO:0005975">
    <property type="term" value="P:carbohydrate metabolic process"/>
    <property type="evidence" value="ECO:0007669"/>
    <property type="project" value="InterPro"/>
</dbReference>
<dbReference type="GO" id="GO:0005576">
    <property type="term" value="C:extracellular region"/>
    <property type="evidence" value="ECO:0007669"/>
    <property type="project" value="UniProtKB-SubCell"/>
</dbReference>
<comment type="subcellular location">
    <subcellularLocation>
        <location evidence="1">Secreted</location>
    </subcellularLocation>
</comment>
<feature type="domain" description="NodB homology" evidence="3">
    <location>
        <begin position="63"/>
        <end position="265"/>
    </location>
</feature>
<name>A0A514BQS7_9GAMM</name>
<proteinExistence type="predicted"/>
<dbReference type="Gene3D" id="3.20.20.370">
    <property type="entry name" value="Glycoside hydrolase/deacetylase"/>
    <property type="match status" value="1"/>
</dbReference>
<reference evidence="4 5" key="1">
    <citation type="submission" date="2019-06" db="EMBL/GenBank/DDBJ databases">
        <title>Lysobacter alkalisoli sp. nov. isolated from saline-alkali soil.</title>
        <authorList>
            <person name="Sun J.-Q."/>
            <person name="Xu L."/>
        </authorList>
    </citation>
    <scope>NUCLEOTIDE SEQUENCE [LARGE SCALE GENOMIC DNA]</scope>
    <source>
        <strain evidence="4 5">SJ-36</strain>
    </source>
</reference>
<dbReference type="InterPro" id="IPR051398">
    <property type="entry name" value="Polysacch_Deacetylase"/>
</dbReference>
<protein>
    <submittedName>
        <fullName evidence="4">Polysaccharide deacetylase family protein</fullName>
    </submittedName>
</protein>
<dbReference type="OrthoDB" id="9814639at2"/>
<dbReference type="RefSeq" id="WP_141623092.1">
    <property type="nucleotide sequence ID" value="NZ_CP041242.1"/>
</dbReference>